<dbReference type="RefSeq" id="WP_183376350.1">
    <property type="nucleotide sequence ID" value="NZ_JACHHD010000015.1"/>
</dbReference>
<name>A0A7W8D1F7_9FIRM</name>
<sequence>MNTNQKIEYGRTRIKNRQQLSMTEVFEIIDSAKEKSKDSNTSINDLLFYAIGNAYLLGYAKGIRTK</sequence>
<proteinExistence type="predicted"/>
<dbReference type="AlphaFoldDB" id="A0A7W8D1F7"/>
<evidence type="ECO:0000313" key="1">
    <source>
        <dbReference type="EMBL" id="MBB5185413.1"/>
    </source>
</evidence>
<accession>A0A7W8D1F7</accession>
<gene>
    <name evidence="1" type="ORF">HNQ43_001470</name>
</gene>
<keyword evidence="1" id="KW-0969">Cilium</keyword>
<dbReference type="Proteomes" id="UP000521313">
    <property type="component" value="Unassembled WGS sequence"/>
</dbReference>
<reference evidence="1 2" key="1">
    <citation type="submission" date="2020-08" db="EMBL/GenBank/DDBJ databases">
        <title>Genomic Encyclopedia of Type Strains, Phase IV (KMG-IV): sequencing the most valuable type-strain genomes for metagenomic binning, comparative biology and taxonomic classification.</title>
        <authorList>
            <person name="Goeker M."/>
        </authorList>
    </citation>
    <scope>NUCLEOTIDE SEQUENCE [LARGE SCALE GENOMIC DNA]</scope>
    <source>
        <strain evidence="1 2">DSM 26963</strain>
    </source>
</reference>
<keyword evidence="1" id="KW-0282">Flagellum</keyword>
<dbReference type="EMBL" id="JACHHD010000015">
    <property type="protein sequence ID" value="MBB5185413.1"/>
    <property type="molecule type" value="Genomic_DNA"/>
</dbReference>
<keyword evidence="1" id="KW-0966">Cell projection</keyword>
<organism evidence="1 2">
    <name type="scientific">Faecalicoccus acidiformans</name>
    <dbReference type="NCBI Taxonomy" id="915173"/>
    <lineage>
        <taxon>Bacteria</taxon>
        <taxon>Bacillati</taxon>
        <taxon>Bacillota</taxon>
        <taxon>Erysipelotrichia</taxon>
        <taxon>Erysipelotrichales</taxon>
        <taxon>Erysipelotrichaceae</taxon>
        <taxon>Faecalicoccus</taxon>
    </lineage>
</organism>
<protein>
    <submittedName>
        <fullName evidence="1">Flagellar biosynthesis regulator FlaF</fullName>
    </submittedName>
</protein>
<evidence type="ECO:0000313" key="2">
    <source>
        <dbReference type="Proteomes" id="UP000521313"/>
    </source>
</evidence>
<comment type="caution">
    <text evidence="1">The sequence shown here is derived from an EMBL/GenBank/DDBJ whole genome shotgun (WGS) entry which is preliminary data.</text>
</comment>